<gene>
    <name evidence="1" type="ORF">CPUR_06065</name>
</gene>
<proteinExistence type="predicted"/>
<sequence>MSILSSACLCDSEVWMFVSPAFHQLLLVAVKPVPLPTTRCAFELFFSAPTAVEIAVNIAIKITVVCLLAQQATDRAIDIFIL</sequence>
<comment type="caution">
    <text evidence="1">The sequence shown here is derived from an EMBL/GenBank/DDBJ whole genome shotgun (WGS) entry which is preliminary data.</text>
</comment>
<dbReference type="AlphaFoldDB" id="M1W906"/>
<evidence type="ECO:0000313" key="1">
    <source>
        <dbReference type="EMBL" id="CCE32205.1"/>
    </source>
</evidence>
<dbReference type="Proteomes" id="UP000016801">
    <property type="component" value="Unassembled WGS sequence"/>
</dbReference>
<protein>
    <submittedName>
        <fullName evidence="1">Uncharacterized protein</fullName>
    </submittedName>
</protein>
<name>M1W906_CLAP2</name>
<reference evidence="1 2" key="1">
    <citation type="journal article" date="2013" name="PLoS Genet.">
        <title>Plant-symbiotic fungi as chemical engineers: Multi-genome analysis of the Clavicipitaceae reveals dynamics of alkaloid loci.</title>
        <authorList>
            <person name="Schardl C.L."/>
            <person name="Young C.A."/>
            <person name="Hesse U."/>
            <person name="Amyotte S.G."/>
            <person name="Andreeva K."/>
            <person name="Calie P.J."/>
            <person name="Fleetwood D.J."/>
            <person name="Haws D.C."/>
            <person name="Moore N."/>
            <person name="Oeser B."/>
            <person name="Panaccione D.G."/>
            <person name="Schweri K.K."/>
            <person name="Voisey C.R."/>
            <person name="Farman M.L."/>
            <person name="Jaromczyk J.W."/>
            <person name="Roe B.A."/>
            <person name="O'Sullivan D.M."/>
            <person name="Scott B."/>
            <person name="Tudzynski P."/>
            <person name="An Z."/>
            <person name="Arnaoudova E.G."/>
            <person name="Bullock C.T."/>
            <person name="Charlton N.D."/>
            <person name="Chen L."/>
            <person name="Cox M."/>
            <person name="Dinkins R.D."/>
            <person name="Florea S."/>
            <person name="Glenn A.E."/>
            <person name="Gordon A."/>
            <person name="Gueldener U."/>
            <person name="Harris D.R."/>
            <person name="Hollin W."/>
            <person name="Jaromczyk J."/>
            <person name="Johnson R.D."/>
            <person name="Khan A.K."/>
            <person name="Leistner E."/>
            <person name="Leuchtmann A."/>
            <person name="Li C."/>
            <person name="Liu J."/>
            <person name="Liu J."/>
            <person name="Liu M."/>
            <person name="Mace W."/>
            <person name="Machado C."/>
            <person name="Nagabhyru P."/>
            <person name="Pan J."/>
            <person name="Schmid J."/>
            <person name="Sugawara K."/>
            <person name="Steiner U."/>
            <person name="Takach J.E."/>
            <person name="Tanaka E."/>
            <person name="Webb J.S."/>
            <person name="Wilson E.V."/>
            <person name="Wiseman J.L."/>
            <person name="Yoshida R."/>
            <person name="Zeng Z."/>
        </authorList>
    </citation>
    <scope>NUCLEOTIDE SEQUENCE [LARGE SCALE GENOMIC DNA]</scope>
    <source>
        <strain evidence="1 2">20.1</strain>
    </source>
</reference>
<evidence type="ECO:0000313" key="2">
    <source>
        <dbReference type="Proteomes" id="UP000016801"/>
    </source>
</evidence>
<keyword evidence="2" id="KW-1185">Reference proteome</keyword>
<dbReference type="HOGENOM" id="CLU_2558125_0_0_1"/>
<dbReference type="VEuPathDB" id="FungiDB:CPUR_06065"/>
<accession>M1W906</accession>
<organism evidence="1 2">
    <name type="scientific">Claviceps purpurea (strain 20.1)</name>
    <name type="common">Ergot fungus</name>
    <name type="synonym">Sphacelia segetum</name>
    <dbReference type="NCBI Taxonomy" id="1111077"/>
    <lineage>
        <taxon>Eukaryota</taxon>
        <taxon>Fungi</taxon>
        <taxon>Dikarya</taxon>
        <taxon>Ascomycota</taxon>
        <taxon>Pezizomycotina</taxon>
        <taxon>Sordariomycetes</taxon>
        <taxon>Hypocreomycetidae</taxon>
        <taxon>Hypocreales</taxon>
        <taxon>Clavicipitaceae</taxon>
        <taxon>Claviceps</taxon>
    </lineage>
</organism>
<dbReference type="EMBL" id="CAGA01000038">
    <property type="protein sequence ID" value="CCE32205.1"/>
    <property type="molecule type" value="Genomic_DNA"/>
</dbReference>